<dbReference type="RefSeq" id="WP_119608862.1">
    <property type="nucleotide sequence ID" value="NZ_QXFH01000077.1"/>
</dbReference>
<comment type="caution">
    <text evidence="2">The sequence shown here is derived from an EMBL/GenBank/DDBJ whole genome shotgun (WGS) entry which is preliminary data.</text>
</comment>
<name>A0A3A1N314_9FLAO</name>
<organism evidence="2 3">
    <name type="scientific">Flagellimonas lutimaris</name>
    <dbReference type="NCBI Taxonomy" id="475082"/>
    <lineage>
        <taxon>Bacteria</taxon>
        <taxon>Pseudomonadati</taxon>
        <taxon>Bacteroidota</taxon>
        <taxon>Flavobacteriia</taxon>
        <taxon>Flavobacteriales</taxon>
        <taxon>Flavobacteriaceae</taxon>
        <taxon>Flagellimonas</taxon>
    </lineage>
</organism>
<evidence type="ECO:0000256" key="1">
    <source>
        <dbReference type="SAM" id="SignalP"/>
    </source>
</evidence>
<keyword evidence="1" id="KW-0732">Signal</keyword>
<dbReference type="Proteomes" id="UP000266067">
    <property type="component" value="Unassembled WGS sequence"/>
</dbReference>
<evidence type="ECO:0000313" key="3">
    <source>
        <dbReference type="Proteomes" id="UP000266067"/>
    </source>
</evidence>
<feature type="chain" id="PRO_5017268187" evidence="1">
    <location>
        <begin position="23"/>
        <end position="172"/>
    </location>
</feature>
<gene>
    <name evidence="2" type="ORF">D2V08_14415</name>
</gene>
<dbReference type="EMBL" id="QXFH01000077">
    <property type="protein sequence ID" value="RIV30301.1"/>
    <property type="molecule type" value="Genomic_DNA"/>
</dbReference>
<dbReference type="OrthoDB" id="1424369at2"/>
<reference evidence="2 3" key="1">
    <citation type="submission" date="2018-08" db="EMBL/GenBank/DDBJ databases">
        <title>Proposal of Muricauda 72 sp.nov. and Muricauda NH166 sp.nov., isolated from seawater.</title>
        <authorList>
            <person name="Cheng H."/>
            <person name="Wu Y.-H."/>
            <person name="Guo L.-L."/>
            <person name="Xu X.-W."/>
        </authorList>
    </citation>
    <scope>NUCLEOTIDE SEQUENCE [LARGE SCALE GENOMIC DNA]</scope>
    <source>
        <strain evidence="2 3">KCTC 22173</strain>
    </source>
</reference>
<sequence>MFKPPFFLTLCSLLFFGLILQAQNQPSNSNTIIESPIYIEGFNYPKFDKLSHYGWFNIGYEVFDGTELQVIGEHYRRYDADRFSLGTQLRQKISEKLYLIGGYQKEWDLYNKGRGYPNPIPREEIFLGTDYQVRENMFMEVKMVHPIKESDFYSIGLEGVRTRLEMGTRLKF</sequence>
<feature type="signal peptide" evidence="1">
    <location>
        <begin position="1"/>
        <end position="22"/>
    </location>
</feature>
<evidence type="ECO:0000313" key="2">
    <source>
        <dbReference type="EMBL" id="RIV30301.1"/>
    </source>
</evidence>
<dbReference type="AlphaFoldDB" id="A0A3A1N314"/>
<keyword evidence="3" id="KW-1185">Reference proteome</keyword>
<proteinExistence type="predicted"/>
<accession>A0A3A1N314</accession>
<protein>
    <submittedName>
        <fullName evidence="2">Uncharacterized protein</fullName>
    </submittedName>
</protein>